<reference evidence="3 4" key="1">
    <citation type="submission" date="2024-03" db="EMBL/GenBank/DDBJ databases">
        <authorList>
            <person name="Brejova B."/>
        </authorList>
    </citation>
    <scope>NUCLEOTIDE SEQUENCE [LARGE SCALE GENOMIC DNA]</scope>
    <source>
        <strain evidence="3 4">CBS 14171</strain>
    </source>
</reference>
<dbReference type="Proteomes" id="UP001497383">
    <property type="component" value="Chromosome 2"/>
</dbReference>
<keyword evidence="2" id="KW-0732">Signal</keyword>
<feature type="chain" id="PRO_5045037471" evidence="2">
    <location>
        <begin position="23"/>
        <end position="275"/>
    </location>
</feature>
<dbReference type="GeneID" id="92207072"/>
<feature type="compositionally biased region" description="Basic and acidic residues" evidence="1">
    <location>
        <begin position="162"/>
        <end position="174"/>
    </location>
</feature>
<keyword evidence="4" id="KW-1185">Reference proteome</keyword>
<gene>
    <name evidence="3" type="ORF">LODBEIA_P18760</name>
</gene>
<evidence type="ECO:0000256" key="1">
    <source>
        <dbReference type="SAM" id="MobiDB-lite"/>
    </source>
</evidence>
<sequence length="275" mass="29120">MKSILVFSFAVIISTFLPAVIAIDRQLYDELVRQLANGEIEPTPNHDKDTRIEFAFDDGQVNFRFSKHFKSNGTDLTLAVQLLRHALSGEQYLDAVILYDHITRDGYTGNYVSGTENAELAVSVKQMGLDLAQHLHSSSNPDIRRVFEQIAEADGATGGAGDSDKNGFKEDIPKADTPATTVVPAAAVPAVKSSSSANTSAAKSSSSANTSAAKSSSSTNTSAEKSSSSINTSAEKSSSSVVKRPATSSATAPPPGVLVLGNPGRHILTWFRYGI</sequence>
<organism evidence="3 4">
    <name type="scientific">Lodderomyces beijingensis</name>
    <dbReference type="NCBI Taxonomy" id="1775926"/>
    <lineage>
        <taxon>Eukaryota</taxon>
        <taxon>Fungi</taxon>
        <taxon>Dikarya</taxon>
        <taxon>Ascomycota</taxon>
        <taxon>Saccharomycotina</taxon>
        <taxon>Pichiomycetes</taxon>
        <taxon>Debaryomycetaceae</taxon>
        <taxon>Candida/Lodderomyces clade</taxon>
        <taxon>Lodderomyces</taxon>
    </lineage>
</organism>
<protein>
    <submittedName>
        <fullName evidence="3">Uncharacterized protein</fullName>
    </submittedName>
</protein>
<feature type="region of interest" description="Disordered" evidence="1">
    <location>
        <begin position="155"/>
        <end position="261"/>
    </location>
</feature>
<name>A0ABP0ZN84_9ASCO</name>
<feature type="signal peptide" evidence="2">
    <location>
        <begin position="1"/>
        <end position="22"/>
    </location>
</feature>
<feature type="compositionally biased region" description="Low complexity" evidence="1">
    <location>
        <begin position="175"/>
        <end position="261"/>
    </location>
</feature>
<evidence type="ECO:0000313" key="3">
    <source>
        <dbReference type="EMBL" id="CAK9437498.1"/>
    </source>
</evidence>
<evidence type="ECO:0000256" key="2">
    <source>
        <dbReference type="SAM" id="SignalP"/>
    </source>
</evidence>
<dbReference type="EMBL" id="OZ022406">
    <property type="protein sequence ID" value="CAK9437498.1"/>
    <property type="molecule type" value="Genomic_DNA"/>
</dbReference>
<dbReference type="RefSeq" id="XP_066828814.1">
    <property type="nucleotide sequence ID" value="XM_066971812.1"/>
</dbReference>
<evidence type="ECO:0000313" key="4">
    <source>
        <dbReference type="Proteomes" id="UP001497383"/>
    </source>
</evidence>
<proteinExistence type="predicted"/>
<accession>A0ABP0ZN84</accession>